<dbReference type="EMBL" id="CAJNOJ010000039">
    <property type="protein sequence ID" value="CAF0926432.1"/>
    <property type="molecule type" value="Genomic_DNA"/>
</dbReference>
<dbReference type="Gene3D" id="3.50.50.60">
    <property type="entry name" value="FAD/NAD(P)-binding domain"/>
    <property type="match status" value="2"/>
</dbReference>
<feature type="domain" description="CFAP61 dimerisation" evidence="4">
    <location>
        <begin position="1110"/>
        <end position="1226"/>
    </location>
</feature>
<sequence>MQSPSFLAPSRELSRPGTSLQIHARRTEARDAKKAKELVQTYTTDVFGRITREENISSILEHAIFALTLDDNDDEVYALAAFYDYPNVHGVPSNDWEDKWWKKNSFDKTADTSKVNAINTLFLHLFVAHPDFSEGCAEEILNVTFRALPEVNQILLCLPPQVTPEGALEKYFKPIQTERVDQTCAVLACYRKDHFPALFIRTARVQDNDDLAPLFNQYNEILRQTYGDFFVAELIESQDADNKALVAEYNGYAIGFMSISKEVNVDVLNEIYVLSAFHGLRSSHPDDKWNHQMTEETDGHLPNSDAYVHGEVASNYDASTHLKSNPVLEAMQRAAGAGDNTTEPLHQLSNNATASSDSNKTNKQVKANEGQLDHHSLTASDYATTPLNKSTEDLSNLNEDANTENDNNDAVLEIADTSAQRAKMTKAQLAAEDPSKFIKPKLISRTPNFFGKEKAFAIQLFCISEVYEKRSFDFLQKAFDMFPDRDYCIISIPQMVPEFPLLQSFVRIPPRVHLPNIQELYLFHRAGLLRDISIERAAEKHLDTVKRLTEHISARDKIINDFLDAVRSRKRSDTSAFLDAYIVNVANQTSAVVIFSNEENIDYLRSQYNVEDFVYFNLHKRSDHIHLYHFVINPIFAYMTRLFLKEILRKINKTCVYYPIFPRYAEDEMLKHHSPTYAIHYLVPVRPRRLVQYNLEELKMNAPTDCVLGRLPNLSHNPFALAMTARKLLTETKITINARIVIVGASTVGLAVLDALIMCPYLRFNNLTLVSPHGMPGEFPPSSTRNLFLPSNLEYETEELSRISLRSYVNIICAKLVSLNRPMKLAILDDDTVLPYDHLLLCTGTQYYVTAPLKTIVVNPLNKKVVPPKTDRILLEPAPPNVLTINDEFDAAMVLKWLRLNHHTEHSILIYGATLESYCCVNALIANGIPSNAIKLIIPPEHQHINIFNDPTVLKNVQEELRELNIQIYEDYMMDEWCSHDMIDAEHPIERVIFRPHDKKQGKDLNLKCTTLFCFVNKQVNYDAFVAINHSSLVFDGRLVIDEHDRTNDKRIYAGGSLTKFKRGYYRDEWSHTCFNSKEVGNMLANELFAQYDPIFVPPKTPSGKHPLIPLYKKPKRIYAVLPGNLHCLQICQTGPTVPYETAKKIENYGTDIITNHQNNYFRLHIDSIGIVRTIVCLHHEKIDVYNLSQLYGLHERLLNNLRQRYNEGLITDLFTYFQENWTVALFHDRFTDVRNEIRDILRKTLKNSDNSIVGSLETSIDQDIIFSEDQKRAMIGRFRNEGYKNEIEEIILRYLNYNQYHLPMYARPT</sequence>
<dbReference type="InterPro" id="IPR032151">
    <property type="entry name" value="CFAP61_N"/>
</dbReference>
<dbReference type="Pfam" id="PF23150">
    <property type="entry name" value="CFAP61_dimer"/>
    <property type="match status" value="1"/>
</dbReference>
<dbReference type="InterPro" id="IPR056299">
    <property type="entry name" value="CFAP61_dimer"/>
</dbReference>
<feature type="compositionally biased region" description="Polar residues" evidence="1">
    <location>
        <begin position="377"/>
        <end position="395"/>
    </location>
</feature>
<feature type="transmembrane region" description="Helical" evidence="2">
    <location>
        <begin position="736"/>
        <end position="758"/>
    </location>
</feature>
<dbReference type="PANTHER" id="PTHR21178:SF8">
    <property type="entry name" value="CILIA- AND FLAGELLA-ASSOCIATED PROTEIN 61"/>
    <property type="match status" value="1"/>
</dbReference>
<dbReference type="Proteomes" id="UP000663852">
    <property type="component" value="Unassembled WGS sequence"/>
</dbReference>
<reference evidence="5" key="1">
    <citation type="submission" date="2021-02" db="EMBL/GenBank/DDBJ databases">
        <authorList>
            <person name="Nowell W R."/>
        </authorList>
    </citation>
    <scope>NUCLEOTIDE SEQUENCE</scope>
</reference>
<dbReference type="OrthoDB" id="382863at2759"/>
<protein>
    <recommendedName>
        <fullName evidence="7">Cilia- and flagella-associated protein 61 N-terminal domain-containing protein</fullName>
    </recommendedName>
</protein>
<evidence type="ECO:0000259" key="4">
    <source>
        <dbReference type="Pfam" id="PF23150"/>
    </source>
</evidence>
<dbReference type="PANTHER" id="PTHR21178">
    <property type="entry name" value="CILIA- AND FLAGELLA-ASSOCIATED PROTEIN 61"/>
    <property type="match status" value="1"/>
</dbReference>
<dbReference type="Pfam" id="PF16092">
    <property type="entry name" value="CFAP61_N"/>
    <property type="match status" value="1"/>
</dbReference>
<accession>A0A814BI50</accession>
<keyword evidence="2" id="KW-1133">Transmembrane helix</keyword>
<evidence type="ECO:0000259" key="3">
    <source>
        <dbReference type="Pfam" id="PF16092"/>
    </source>
</evidence>
<feature type="domain" description="Cilia- and flagella-associated protein 61 N-terminal" evidence="3">
    <location>
        <begin position="24"/>
        <end position="281"/>
    </location>
</feature>
<evidence type="ECO:0000313" key="5">
    <source>
        <dbReference type="EMBL" id="CAF0926432.1"/>
    </source>
</evidence>
<gene>
    <name evidence="5" type="ORF">EDS130_LOCUS11056</name>
</gene>
<evidence type="ECO:0008006" key="7">
    <source>
        <dbReference type="Google" id="ProtNLM"/>
    </source>
</evidence>
<dbReference type="InterPro" id="IPR038884">
    <property type="entry name" value="CFAP61"/>
</dbReference>
<comment type="caution">
    <text evidence="5">The sequence shown here is derived from an EMBL/GenBank/DDBJ whole genome shotgun (WGS) entry which is preliminary data.</text>
</comment>
<name>A0A814BI50_ADIRI</name>
<keyword evidence="2" id="KW-0812">Transmembrane</keyword>
<dbReference type="InterPro" id="IPR036188">
    <property type="entry name" value="FAD/NAD-bd_sf"/>
</dbReference>
<evidence type="ECO:0000256" key="1">
    <source>
        <dbReference type="SAM" id="MobiDB-lite"/>
    </source>
</evidence>
<evidence type="ECO:0000313" key="6">
    <source>
        <dbReference type="Proteomes" id="UP000663852"/>
    </source>
</evidence>
<keyword evidence="2" id="KW-0472">Membrane</keyword>
<dbReference type="SUPFAM" id="SSF51905">
    <property type="entry name" value="FAD/NAD(P)-binding domain"/>
    <property type="match status" value="1"/>
</dbReference>
<proteinExistence type="predicted"/>
<evidence type="ECO:0000256" key="2">
    <source>
        <dbReference type="SAM" id="Phobius"/>
    </source>
</evidence>
<feature type="transmembrane region" description="Helical" evidence="2">
    <location>
        <begin position="625"/>
        <end position="644"/>
    </location>
</feature>
<feature type="region of interest" description="Disordered" evidence="1">
    <location>
        <begin position="337"/>
        <end position="404"/>
    </location>
</feature>
<dbReference type="InterPro" id="IPR016181">
    <property type="entry name" value="Acyl_CoA_acyltransferase"/>
</dbReference>
<organism evidence="5 6">
    <name type="scientific">Adineta ricciae</name>
    <name type="common">Rotifer</name>
    <dbReference type="NCBI Taxonomy" id="249248"/>
    <lineage>
        <taxon>Eukaryota</taxon>
        <taxon>Metazoa</taxon>
        <taxon>Spiralia</taxon>
        <taxon>Gnathifera</taxon>
        <taxon>Rotifera</taxon>
        <taxon>Eurotatoria</taxon>
        <taxon>Bdelloidea</taxon>
        <taxon>Adinetida</taxon>
        <taxon>Adinetidae</taxon>
        <taxon>Adineta</taxon>
    </lineage>
</organism>
<feature type="compositionally biased region" description="Polar residues" evidence="1">
    <location>
        <begin position="339"/>
        <end position="365"/>
    </location>
</feature>
<dbReference type="SUPFAM" id="SSF55729">
    <property type="entry name" value="Acyl-CoA N-acyltransferases (Nat)"/>
    <property type="match status" value="1"/>
</dbReference>